<proteinExistence type="inferred from homology"/>
<dbReference type="SUPFAM" id="SSF51604">
    <property type="entry name" value="Enolase C-terminal domain-like"/>
    <property type="match status" value="1"/>
</dbReference>
<gene>
    <name evidence="10" type="ORF">DFR37_11389</name>
</gene>
<dbReference type="PANTHER" id="PTHR48073">
    <property type="entry name" value="O-SUCCINYLBENZOATE SYNTHASE-RELATED"/>
    <property type="match status" value="1"/>
</dbReference>
<dbReference type="OrthoDB" id="5596677at2"/>
<dbReference type="Pfam" id="PF13378">
    <property type="entry name" value="MR_MLE_C"/>
    <property type="match status" value="1"/>
</dbReference>
<comment type="pathway">
    <text evidence="2">Aromatic compound metabolism.</text>
</comment>
<dbReference type="SUPFAM" id="SSF54826">
    <property type="entry name" value="Enolase N-terminal domain-like"/>
    <property type="match status" value="1"/>
</dbReference>
<name>A0A366H359_9BURK</name>
<accession>A0A366H359</accession>
<dbReference type="PROSITE" id="PS00909">
    <property type="entry name" value="MR_MLE_2"/>
    <property type="match status" value="1"/>
</dbReference>
<keyword evidence="5" id="KW-0058">Aromatic hydrocarbons catabolism</keyword>
<dbReference type="UniPathway" id="UPA00083"/>
<dbReference type="NCBIfam" id="TIGR02534">
    <property type="entry name" value="mucon_cyclo"/>
    <property type="match status" value="1"/>
</dbReference>
<evidence type="ECO:0000256" key="1">
    <source>
        <dbReference type="ARBA" id="ARBA00001936"/>
    </source>
</evidence>
<comment type="caution">
    <text evidence="10">The sequence shown here is derived from an EMBL/GenBank/DDBJ whole genome shotgun (WGS) entry which is preliminary data.</text>
</comment>
<evidence type="ECO:0000256" key="5">
    <source>
        <dbReference type="ARBA" id="ARBA00022797"/>
    </source>
</evidence>
<dbReference type="RefSeq" id="WP_113934693.1">
    <property type="nucleotide sequence ID" value="NZ_JACCEU010000010.1"/>
</dbReference>
<evidence type="ECO:0000256" key="8">
    <source>
        <dbReference type="PIRSR" id="PIRSR613370-1"/>
    </source>
</evidence>
<comment type="cofactor">
    <cofactor evidence="1">
        <name>Mn(2+)</name>
        <dbReference type="ChEBI" id="CHEBI:29035"/>
    </cofactor>
</comment>
<dbReference type="GO" id="GO:0016854">
    <property type="term" value="F:racemase and epimerase activity"/>
    <property type="evidence" value="ECO:0007669"/>
    <property type="project" value="UniProtKB-ARBA"/>
</dbReference>
<dbReference type="Pfam" id="PF02746">
    <property type="entry name" value="MR_MLE_N"/>
    <property type="match status" value="1"/>
</dbReference>
<protein>
    <submittedName>
        <fullName evidence="10">Muconate cycloisomerase</fullName>
    </submittedName>
</protein>
<dbReference type="AlphaFoldDB" id="A0A366H359"/>
<evidence type="ECO:0000313" key="10">
    <source>
        <dbReference type="EMBL" id="RBP36258.1"/>
    </source>
</evidence>
<dbReference type="InterPro" id="IPR029017">
    <property type="entry name" value="Enolase-like_N"/>
</dbReference>
<dbReference type="GO" id="GO:0018850">
    <property type="term" value="F:chloromuconate cycloisomerase activity"/>
    <property type="evidence" value="ECO:0007669"/>
    <property type="project" value="InterPro"/>
</dbReference>
<dbReference type="CDD" id="cd03318">
    <property type="entry name" value="MLE"/>
    <property type="match status" value="1"/>
</dbReference>
<evidence type="ECO:0000256" key="7">
    <source>
        <dbReference type="ARBA" id="ARBA00023235"/>
    </source>
</evidence>
<dbReference type="GO" id="GO:0030145">
    <property type="term" value="F:manganese ion binding"/>
    <property type="evidence" value="ECO:0007669"/>
    <property type="project" value="InterPro"/>
</dbReference>
<evidence type="ECO:0000256" key="2">
    <source>
        <dbReference type="ARBA" id="ARBA00005211"/>
    </source>
</evidence>
<evidence type="ECO:0000256" key="4">
    <source>
        <dbReference type="ARBA" id="ARBA00022723"/>
    </source>
</evidence>
<dbReference type="InterPro" id="IPR018110">
    <property type="entry name" value="Mandel_Rmase/mucon_lact_enz_CS"/>
</dbReference>
<dbReference type="InterPro" id="IPR013342">
    <property type="entry name" value="Mandelate_racemase_C"/>
</dbReference>
<dbReference type="GO" id="GO:0006518">
    <property type="term" value="P:peptide metabolic process"/>
    <property type="evidence" value="ECO:0007669"/>
    <property type="project" value="UniProtKB-ARBA"/>
</dbReference>
<evidence type="ECO:0000313" key="11">
    <source>
        <dbReference type="Proteomes" id="UP000253628"/>
    </source>
</evidence>
<dbReference type="Proteomes" id="UP000253628">
    <property type="component" value="Unassembled WGS sequence"/>
</dbReference>
<dbReference type="InterPro" id="IPR013370">
    <property type="entry name" value="Chloromuconate_cycloisomerase"/>
</dbReference>
<dbReference type="GO" id="GO:0018849">
    <property type="term" value="F:muconate cycloisomerase activity"/>
    <property type="evidence" value="ECO:0007669"/>
    <property type="project" value="InterPro"/>
</dbReference>
<feature type="active site" description="Proton donor" evidence="8">
    <location>
        <position position="326"/>
    </location>
</feature>
<keyword evidence="7 10" id="KW-0413">Isomerase</keyword>
<evidence type="ECO:0000256" key="3">
    <source>
        <dbReference type="ARBA" id="ARBA00008031"/>
    </source>
</evidence>
<dbReference type="PROSITE" id="PS00908">
    <property type="entry name" value="MR_MLE_1"/>
    <property type="match status" value="1"/>
</dbReference>
<dbReference type="Gene3D" id="3.20.20.120">
    <property type="entry name" value="Enolase-like C-terminal domain"/>
    <property type="match status" value="1"/>
</dbReference>
<comment type="similarity">
    <text evidence="3">Belongs to the mandelate racemase/muconate lactonizing enzyme family.</text>
</comment>
<dbReference type="InterPro" id="IPR029065">
    <property type="entry name" value="Enolase_C-like"/>
</dbReference>
<dbReference type="InterPro" id="IPR013341">
    <property type="entry name" value="Mandelate_racemase_N_dom"/>
</dbReference>
<dbReference type="EMBL" id="QNRQ01000013">
    <property type="protein sequence ID" value="RBP36258.1"/>
    <property type="molecule type" value="Genomic_DNA"/>
</dbReference>
<feature type="active site" description="Proton acceptor" evidence="8">
    <location>
        <position position="168"/>
    </location>
</feature>
<evidence type="ECO:0000259" key="9">
    <source>
        <dbReference type="SMART" id="SM00922"/>
    </source>
</evidence>
<organism evidence="10 11">
    <name type="scientific">Eoetvoesiella caeni</name>
    <dbReference type="NCBI Taxonomy" id="645616"/>
    <lineage>
        <taxon>Bacteria</taxon>
        <taxon>Pseudomonadati</taxon>
        <taxon>Pseudomonadota</taxon>
        <taxon>Betaproteobacteria</taxon>
        <taxon>Burkholderiales</taxon>
        <taxon>Alcaligenaceae</taxon>
        <taxon>Eoetvoesiella</taxon>
    </lineage>
</organism>
<dbReference type="SFLD" id="SFLDG01258">
    <property type="entry name" value="(chloro)muconate_cycloisomeras"/>
    <property type="match status" value="1"/>
</dbReference>
<evidence type="ECO:0000256" key="6">
    <source>
        <dbReference type="ARBA" id="ARBA00023211"/>
    </source>
</evidence>
<sequence length="373" mass="40429">MGPIINDINCLIVDIPTIRPHKLSVATMGAQSMVLVRIQASDGVEGIGEATTIGGLNYGGESPESIKTNIDAYFRPLLLGKPANRLAELRQLVCKNIKDNHFAKSAIETALYDAQAKRLGVSVSDLFGGRVHDSIPVAWTLASGDTQFDIAEAQKMLDLRRHNIFKLKIGLRSPKEDLKHIASIKNALGDDIGIRVDINQGWTETQAVRYLQALADVGIELVEQPIHYKNLAGMARLTALGRVPIMADEALRGPQDGFRLAADHCANVFAIKIEQAGGLQAARDLISIAEAADISLYGGTMLEGSVSTIAAAHLFSTIGNLEWGSEMFGPLLLKDEILKTPLDYSDFSLKLPTGPGLGIELDEEKLAFYTRKF</sequence>
<reference evidence="10 11" key="1">
    <citation type="submission" date="2018-06" db="EMBL/GenBank/DDBJ databases">
        <title>Genomic Encyclopedia of Type Strains, Phase IV (KMG-IV): sequencing the most valuable type-strain genomes for metagenomic binning, comparative biology and taxonomic classification.</title>
        <authorList>
            <person name="Goeker M."/>
        </authorList>
    </citation>
    <scope>NUCLEOTIDE SEQUENCE [LARGE SCALE GENOMIC DNA]</scope>
    <source>
        <strain evidence="10 11">DSM 25520</strain>
    </source>
</reference>
<keyword evidence="11" id="KW-1185">Reference proteome</keyword>
<dbReference type="GO" id="GO:0009063">
    <property type="term" value="P:amino acid catabolic process"/>
    <property type="evidence" value="ECO:0007669"/>
    <property type="project" value="InterPro"/>
</dbReference>
<keyword evidence="6" id="KW-0464">Manganese</keyword>
<dbReference type="Gene3D" id="3.30.390.10">
    <property type="entry name" value="Enolase-like, N-terminal domain"/>
    <property type="match status" value="1"/>
</dbReference>
<keyword evidence="4" id="KW-0479">Metal-binding</keyword>
<dbReference type="SFLD" id="SFLDS00001">
    <property type="entry name" value="Enolase"/>
    <property type="match status" value="1"/>
</dbReference>
<dbReference type="PANTHER" id="PTHR48073:SF2">
    <property type="entry name" value="O-SUCCINYLBENZOATE SYNTHASE"/>
    <property type="match status" value="1"/>
</dbReference>
<dbReference type="InterPro" id="IPR036849">
    <property type="entry name" value="Enolase-like_C_sf"/>
</dbReference>
<dbReference type="SFLD" id="SFLDG00180">
    <property type="entry name" value="muconate_cycloisomerase"/>
    <property type="match status" value="1"/>
</dbReference>
<feature type="domain" description="Mandelate racemase/muconate lactonizing enzyme C-terminal" evidence="9">
    <location>
        <begin position="146"/>
        <end position="244"/>
    </location>
</feature>
<dbReference type="SMART" id="SM00922">
    <property type="entry name" value="MR_MLE"/>
    <property type="match status" value="1"/>
</dbReference>